<dbReference type="Proteomes" id="UP000662782">
    <property type="component" value="Segment"/>
</dbReference>
<keyword evidence="2" id="KW-1185">Reference proteome</keyword>
<evidence type="ECO:0000313" key="2">
    <source>
        <dbReference type="Proteomes" id="UP000662782"/>
    </source>
</evidence>
<dbReference type="InterPro" id="IPR055907">
    <property type="entry name" value="DUF7484"/>
</dbReference>
<accession>A0A873WD45</accession>
<gene>
    <name evidence="1" type="ORF">CPT_Miami_262</name>
</gene>
<proteinExistence type="predicted"/>
<protein>
    <submittedName>
        <fullName evidence="1">Uncharacterized protein</fullName>
    </submittedName>
</protein>
<dbReference type="EMBL" id="MT701590">
    <property type="protein sequence ID" value="QPB09357.1"/>
    <property type="molecule type" value="Genomic_DNA"/>
</dbReference>
<dbReference type="Pfam" id="PF24302">
    <property type="entry name" value="DUF7484"/>
    <property type="match status" value="1"/>
</dbReference>
<sequence length="281" mass="31248">MNCVDYAINKVLNGSDIPEYLLELAFSNPNGNLTGNWYNQYAQTTVQQGIREKIIHAIILPRCNVQGGVTELIDLTGSRIEHLGQGMELVNVPDFLTGGRKIISVVEVYQGAMNSSSGIMSVLGNADSCGVGTVNDALNSMINGMLPNREIPQTFTNITLVGNNSFVIHGAPSGVFSLTGKLILSYDDGLSTIHRRAYDLFGDLVILMTKNYIWKTVRYKVDEGVARSGVQVDIIRDDIAEYRDSLNQYEELFKTRWIKLMTYSDPDRRYNAIRNAVPSRI</sequence>
<name>A0A873WD45_9CAUD</name>
<reference evidence="1 2" key="1">
    <citation type="submission" date="2020-07" db="EMBL/GenBank/DDBJ databases">
        <title>Complete genome sequence of Klebsiella pneumoniae phage Miami.</title>
        <authorList>
            <person name="Mora D.A."/>
            <person name="Lessor L."/>
            <person name="Gill J."/>
            <person name="Liu M."/>
        </authorList>
    </citation>
    <scope>NUCLEOTIDE SEQUENCE [LARGE SCALE GENOMIC DNA]</scope>
</reference>
<organism evidence="1 2">
    <name type="scientific">Klebsiella phage Miami</name>
    <dbReference type="NCBI Taxonomy" id="2767581"/>
    <lineage>
        <taxon>Viruses</taxon>
        <taxon>Duplodnaviria</taxon>
        <taxon>Heunggongvirae</taxon>
        <taxon>Uroviricota</taxon>
        <taxon>Caudoviricetes</taxon>
        <taxon>Chimalliviridae</taxon>
        <taxon>Miamivirus</taxon>
        <taxon>Miamivirus miami</taxon>
    </lineage>
</organism>
<evidence type="ECO:0000313" key="1">
    <source>
        <dbReference type="EMBL" id="QPB09357.1"/>
    </source>
</evidence>